<reference evidence="3" key="2">
    <citation type="submission" date="2015-01" db="EMBL/GenBank/DDBJ databases">
        <title>Evolutionary Origins and Diversification of the Mycorrhizal Mutualists.</title>
        <authorList>
            <consortium name="DOE Joint Genome Institute"/>
            <consortium name="Mycorrhizal Genomics Consortium"/>
            <person name="Kohler A."/>
            <person name="Kuo A."/>
            <person name="Nagy L.G."/>
            <person name="Floudas D."/>
            <person name="Copeland A."/>
            <person name="Barry K.W."/>
            <person name="Cichocki N."/>
            <person name="Veneault-Fourrey C."/>
            <person name="LaButti K."/>
            <person name="Lindquist E.A."/>
            <person name="Lipzen A."/>
            <person name="Lundell T."/>
            <person name="Morin E."/>
            <person name="Murat C."/>
            <person name="Riley R."/>
            <person name="Ohm R."/>
            <person name="Sun H."/>
            <person name="Tunlid A."/>
            <person name="Henrissat B."/>
            <person name="Grigoriev I.V."/>
            <person name="Hibbett D.S."/>
            <person name="Martin F."/>
        </authorList>
    </citation>
    <scope>NUCLEOTIDE SEQUENCE [LARGE SCALE GENOMIC DNA]</scope>
    <source>
        <strain evidence="3">Marx 270</strain>
    </source>
</reference>
<dbReference type="EMBL" id="KN831952">
    <property type="protein sequence ID" value="KIO10430.1"/>
    <property type="molecule type" value="Genomic_DNA"/>
</dbReference>
<dbReference type="InParanoid" id="A0A0C3PA24"/>
<dbReference type="AlphaFoldDB" id="A0A0C3PA24"/>
<name>A0A0C3PA24_PISTI</name>
<evidence type="ECO:0000256" key="1">
    <source>
        <dbReference type="SAM" id="MobiDB-lite"/>
    </source>
</evidence>
<evidence type="ECO:0000313" key="2">
    <source>
        <dbReference type="EMBL" id="KIO10430.1"/>
    </source>
</evidence>
<sequence length="633" mass="70569">MIGNVSLSDDGGINYSSDHNSLLENGSSHSSPNEVPEIEACLYYFGLRGPRHRGPKLIFRTSKDVFPAPSGPEQHPRHMRLLPVYDHHILSKGDLWPTIRSQVVRLLDRRNIQLSSVDLVRFSWVKHDEENEDDEDDEEDEDDGDDQENEDDEDDQENENDEDDGTDEYDPDIGFLPSRTVVTTPVTIWVGVLPDTLTGEVAFKSSNDILDLLKEHGISDVDVAYRESVAKGSSGPELFAPVWDFDPLKAVIDPVTTSLSLPIAGFETLYSQGKLGFYFKVGRDLYAVTARHVLFPENEGNNAYSYVAGPKKEVVLMGSKDFNDFLASIQDHIDIMNHTVGILERRATTLTARAEGDGPTAKQAAKELEVTRRQLPKTREAIEALKNFFVKMKTEWTSPKDWIIGHVVWAPPVSVHAAPHSYTVDVCVIELDKKKFLKNFRGNVLDLGPEIGPGKFISLMYPPVDSPSDFDYPVDRLLKLRGILSAEEICTPNNKDHKGDPMRYVIKRGLTTLTTIGCLNGFESYVRRYFALGSRDSVETAVYPYDTISGPFSRGGDSGSIIVDALGKFVALLTCGTGPTDSSEITFGTPMHWLWDIIKTQFPVPTSISMPTTTSFGSFLSPSSFFRTYNERP</sequence>
<dbReference type="Proteomes" id="UP000054217">
    <property type="component" value="Unassembled WGS sequence"/>
</dbReference>
<protein>
    <recommendedName>
        <fullName evidence="4">Serine protease</fullName>
    </recommendedName>
</protein>
<organism evidence="2 3">
    <name type="scientific">Pisolithus tinctorius Marx 270</name>
    <dbReference type="NCBI Taxonomy" id="870435"/>
    <lineage>
        <taxon>Eukaryota</taxon>
        <taxon>Fungi</taxon>
        <taxon>Dikarya</taxon>
        <taxon>Basidiomycota</taxon>
        <taxon>Agaricomycotina</taxon>
        <taxon>Agaricomycetes</taxon>
        <taxon>Agaricomycetidae</taxon>
        <taxon>Boletales</taxon>
        <taxon>Sclerodermatineae</taxon>
        <taxon>Pisolithaceae</taxon>
        <taxon>Pisolithus</taxon>
    </lineage>
</organism>
<reference evidence="2 3" key="1">
    <citation type="submission" date="2014-04" db="EMBL/GenBank/DDBJ databases">
        <authorList>
            <consortium name="DOE Joint Genome Institute"/>
            <person name="Kuo A."/>
            <person name="Kohler A."/>
            <person name="Costa M.D."/>
            <person name="Nagy L.G."/>
            <person name="Floudas D."/>
            <person name="Copeland A."/>
            <person name="Barry K.W."/>
            <person name="Cichocki N."/>
            <person name="Veneault-Fourrey C."/>
            <person name="LaButti K."/>
            <person name="Lindquist E.A."/>
            <person name="Lipzen A."/>
            <person name="Lundell T."/>
            <person name="Morin E."/>
            <person name="Murat C."/>
            <person name="Sun H."/>
            <person name="Tunlid A."/>
            <person name="Henrissat B."/>
            <person name="Grigoriev I.V."/>
            <person name="Hibbett D.S."/>
            <person name="Martin F."/>
            <person name="Nordberg H.P."/>
            <person name="Cantor M.N."/>
            <person name="Hua S.X."/>
        </authorList>
    </citation>
    <scope>NUCLEOTIDE SEQUENCE [LARGE SCALE GENOMIC DNA]</scope>
    <source>
        <strain evidence="2 3">Marx 270</strain>
    </source>
</reference>
<feature type="compositionally biased region" description="Acidic residues" evidence="1">
    <location>
        <begin position="130"/>
        <end position="171"/>
    </location>
</feature>
<dbReference type="OrthoDB" id="5424209at2759"/>
<evidence type="ECO:0000313" key="3">
    <source>
        <dbReference type="Proteomes" id="UP000054217"/>
    </source>
</evidence>
<feature type="region of interest" description="Disordered" evidence="1">
    <location>
        <begin position="128"/>
        <end position="177"/>
    </location>
</feature>
<keyword evidence="3" id="KW-1185">Reference proteome</keyword>
<dbReference type="HOGENOM" id="CLU_024804_0_0_1"/>
<evidence type="ECO:0008006" key="4">
    <source>
        <dbReference type="Google" id="ProtNLM"/>
    </source>
</evidence>
<gene>
    <name evidence="2" type="ORF">M404DRAFT_995627</name>
</gene>
<accession>A0A0C3PA24</accession>
<proteinExistence type="predicted"/>